<dbReference type="AlphaFoldDB" id="A0A2W5HDH6"/>
<dbReference type="EMBL" id="QFOT01000036">
    <property type="protein sequence ID" value="PZP56146.1"/>
    <property type="molecule type" value="Genomic_DNA"/>
</dbReference>
<dbReference type="InterPro" id="IPR011681">
    <property type="entry name" value="GcrA"/>
</dbReference>
<reference evidence="1 2" key="1">
    <citation type="submission" date="2017-08" db="EMBL/GenBank/DDBJ databases">
        <title>Infants hospitalized years apart are colonized by the same room-sourced microbial strains.</title>
        <authorList>
            <person name="Brooks B."/>
            <person name="Olm M.R."/>
            <person name="Firek B.A."/>
            <person name="Baker R."/>
            <person name="Thomas B.C."/>
            <person name="Morowitz M.J."/>
            <person name="Banfield J.F."/>
        </authorList>
    </citation>
    <scope>NUCLEOTIDE SEQUENCE [LARGE SCALE GENOMIC DNA]</scope>
    <source>
        <strain evidence="1">S2_006_000_R2_64</strain>
    </source>
</reference>
<accession>A0A2W5HDH6</accession>
<proteinExistence type="predicted"/>
<gene>
    <name evidence="1" type="ORF">DI586_04705</name>
</gene>
<dbReference type="Gene3D" id="1.10.10.60">
    <property type="entry name" value="Homeodomain-like"/>
    <property type="match status" value="1"/>
</dbReference>
<organism evidence="1 2">
    <name type="scientific">Micavibrio aeruginosavorus</name>
    <dbReference type="NCBI Taxonomy" id="349221"/>
    <lineage>
        <taxon>Bacteria</taxon>
        <taxon>Pseudomonadati</taxon>
        <taxon>Bdellovibrionota</taxon>
        <taxon>Bdellovibrionia</taxon>
        <taxon>Bdellovibrionales</taxon>
        <taxon>Pseudobdellovibrionaceae</taxon>
        <taxon>Micavibrio</taxon>
    </lineage>
</organism>
<sequence length="170" mass="18759">MSWTDERVLQLKQLWGEGKTAAEIAKMLGGITRNAVIGKAHRLKLSGRVSPVQATSSRVEAALGKPSNDQRAPKITIRERVVSAPIQPSIREENIPIKGIQLTELRESTCRWPIGDPKQEGFKFCGCNAHPGMTYCDNHTRLAFQVSTRGKLKVDELAKIDTNVVRKTAG</sequence>
<evidence type="ECO:0000313" key="2">
    <source>
        <dbReference type="Proteomes" id="UP000249739"/>
    </source>
</evidence>
<protein>
    <submittedName>
        <fullName evidence="1">GcrA cell cycle regulator family protein</fullName>
    </submittedName>
</protein>
<dbReference type="Pfam" id="PF07750">
    <property type="entry name" value="GcrA"/>
    <property type="match status" value="1"/>
</dbReference>
<name>A0A2W5HDH6_9BACT</name>
<dbReference type="Proteomes" id="UP000249739">
    <property type="component" value="Unassembled WGS sequence"/>
</dbReference>
<evidence type="ECO:0000313" key="1">
    <source>
        <dbReference type="EMBL" id="PZP56146.1"/>
    </source>
</evidence>
<comment type="caution">
    <text evidence="1">The sequence shown here is derived from an EMBL/GenBank/DDBJ whole genome shotgun (WGS) entry which is preliminary data.</text>
</comment>